<reference evidence="2" key="1">
    <citation type="submission" date="2020-03" db="EMBL/GenBank/DDBJ databases">
        <authorList>
            <person name="Weist P."/>
        </authorList>
    </citation>
    <scope>NUCLEOTIDE SEQUENCE</scope>
</reference>
<name>A0A9N7V2J8_PLEPL</name>
<evidence type="ECO:0000313" key="2">
    <source>
        <dbReference type="EMBL" id="CAB1441622.1"/>
    </source>
</evidence>
<comment type="caution">
    <text evidence="2">The sequence shown here is derived from an EMBL/GenBank/DDBJ whole genome shotgun (WGS) entry which is preliminary data.</text>
</comment>
<keyword evidence="3" id="KW-1185">Reference proteome</keyword>
<feature type="compositionally biased region" description="Acidic residues" evidence="1">
    <location>
        <begin position="88"/>
        <end position="99"/>
    </location>
</feature>
<sequence>MSPGDTEAVRNISEISTAARTRLSPKEDGAAWFRYSGHEHANLPPTEHVKEEKVVKEEEKLSGAKRWSQQAGSGVWERLKKPSPTPSWEEEEEEEEEEEGRAVSSPSPPPPLCVSALVDWNLCNDREASNRFSKPSVALTFDISPPRSNQKIHESE</sequence>
<feature type="compositionally biased region" description="Basic and acidic residues" evidence="1">
    <location>
        <begin position="37"/>
        <end position="62"/>
    </location>
</feature>
<feature type="region of interest" description="Disordered" evidence="1">
    <location>
        <begin position="37"/>
        <end position="111"/>
    </location>
</feature>
<dbReference type="EMBL" id="CADEAL010002669">
    <property type="protein sequence ID" value="CAB1441622.1"/>
    <property type="molecule type" value="Genomic_DNA"/>
</dbReference>
<gene>
    <name evidence="2" type="ORF">PLEPLA_LOCUS29382</name>
</gene>
<organism evidence="2 3">
    <name type="scientific">Pleuronectes platessa</name>
    <name type="common">European plaice</name>
    <dbReference type="NCBI Taxonomy" id="8262"/>
    <lineage>
        <taxon>Eukaryota</taxon>
        <taxon>Metazoa</taxon>
        <taxon>Chordata</taxon>
        <taxon>Craniata</taxon>
        <taxon>Vertebrata</taxon>
        <taxon>Euteleostomi</taxon>
        <taxon>Actinopterygii</taxon>
        <taxon>Neopterygii</taxon>
        <taxon>Teleostei</taxon>
        <taxon>Neoteleostei</taxon>
        <taxon>Acanthomorphata</taxon>
        <taxon>Carangaria</taxon>
        <taxon>Pleuronectiformes</taxon>
        <taxon>Pleuronectoidei</taxon>
        <taxon>Pleuronectidae</taxon>
        <taxon>Pleuronectes</taxon>
    </lineage>
</organism>
<evidence type="ECO:0000313" key="3">
    <source>
        <dbReference type="Proteomes" id="UP001153269"/>
    </source>
</evidence>
<dbReference type="AlphaFoldDB" id="A0A9N7V2J8"/>
<feature type="region of interest" description="Disordered" evidence="1">
    <location>
        <begin position="129"/>
        <end position="156"/>
    </location>
</feature>
<accession>A0A9N7V2J8</accession>
<dbReference type="Proteomes" id="UP001153269">
    <property type="component" value="Unassembled WGS sequence"/>
</dbReference>
<protein>
    <submittedName>
        <fullName evidence="2">Uncharacterized protein</fullName>
    </submittedName>
</protein>
<proteinExistence type="predicted"/>
<evidence type="ECO:0000256" key="1">
    <source>
        <dbReference type="SAM" id="MobiDB-lite"/>
    </source>
</evidence>